<keyword evidence="3" id="KW-1185">Reference proteome</keyword>
<feature type="compositionally biased region" description="Basic residues" evidence="1">
    <location>
        <begin position="208"/>
        <end position="218"/>
    </location>
</feature>
<feature type="region of interest" description="Disordered" evidence="1">
    <location>
        <begin position="199"/>
        <end position="229"/>
    </location>
</feature>
<name>A0A699ZX09_HAELA</name>
<proteinExistence type="predicted"/>
<comment type="caution">
    <text evidence="2">The sequence shown here is derived from an EMBL/GenBank/DDBJ whole genome shotgun (WGS) entry which is preliminary data.</text>
</comment>
<dbReference type="AlphaFoldDB" id="A0A699ZX09"/>
<gene>
    <name evidence="2" type="ORF">HaLaN_20312</name>
</gene>
<evidence type="ECO:0000313" key="2">
    <source>
        <dbReference type="EMBL" id="GFH22798.1"/>
    </source>
</evidence>
<accession>A0A699ZX09</accession>
<dbReference type="EMBL" id="BLLF01002125">
    <property type="protein sequence ID" value="GFH22798.1"/>
    <property type="molecule type" value="Genomic_DNA"/>
</dbReference>
<organism evidence="2 3">
    <name type="scientific">Haematococcus lacustris</name>
    <name type="common">Green alga</name>
    <name type="synonym">Haematococcus pluvialis</name>
    <dbReference type="NCBI Taxonomy" id="44745"/>
    <lineage>
        <taxon>Eukaryota</taxon>
        <taxon>Viridiplantae</taxon>
        <taxon>Chlorophyta</taxon>
        <taxon>core chlorophytes</taxon>
        <taxon>Chlorophyceae</taxon>
        <taxon>CS clade</taxon>
        <taxon>Chlamydomonadales</taxon>
        <taxon>Haematococcaceae</taxon>
        <taxon>Haematococcus</taxon>
    </lineage>
</organism>
<sequence>MECSNATPTAPKHGTCWANAWRTTARKWAWARSPWMLPSRTKRHGTRRSAWKLPRQARHPMPALGVHDSIPTILSCCPAWPRTQADSLFRLLGWGEDLSDPDGSTGELINRLLRRALHVAELREHQVNVLRRAKAEKAERLRELNLQLSRVSQVSNEGKGLLARIAQLKAMQLVVEDPDPVDWDDEPWRQDELQELQQQELERQQRSIARRMARRREKRQHDQASGALQ</sequence>
<protein>
    <submittedName>
        <fullName evidence="2">SAM domain-containing protein</fullName>
    </submittedName>
</protein>
<evidence type="ECO:0000313" key="3">
    <source>
        <dbReference type="Proteomes" id="UP000485058"/>
    </source>
</evidence>
<dbReference type="Proteomes" id="UP000485058">
    <property type="component" value="Unassembled WGS sequence"/>
</dbReference>
<reference evidence="2 3" key="1">
    <citation type="submission" date="2020-02" db="EMBL/GenBank/DDBJ databases">
        <title>Draft genome sequence of Haematococcus lacustris strain NIES-144.</title>
        <authorList>
            <person name="Morimoto D."/>
            <person name="Nakagawa S."/>
            <person name="Yoshida T."/>
            <person name="Sawayama S."/>
        </authorList>
    </citation>
    <scope>NUCLEOTIDE SEQUENCE [LARGE SCALE GENOMIC DNA]</scope>
    <source>
        <strain evidence="2 3">NIES-144</strain>
    </source>
</reference>
<evidence type="ECO:0000256" key="1">
    <source>
        <dbReference type="SAM" id="MobiDB-lite"/>
    </source>
</evidence>